<dbReference type="EMBL" id="JARIHO010000012">
    <property type="protein sequence ID" value="KAJ7352211.1"/>
    <property type="molecule type" value="Genomic_DNA"/>
</dbReference>
<evidence type="ECO:0000313" key="3">
    <source>
        <dbReference type="EMBL" id="KAJ7352211.1"/>
    </source>
</evidence>
<name>A0AAD7A8K8_9AGAR</name>
<reference evidence="3" key="1">
    <citation type="submission" date="2023-03" db="EMBL/GenBank/DDBJ databases">
        <title>Massive genome expansion in bonnet fungi (Mycena s.s.) driven by repeated elements and novel gene families across ecological guilds.</title>
        <authorList>
            <consortium name="Lawrence Berkeley National Laboratory"/>
            <person name="Harder C.B."/>
            <person name="Miyauchi S."/>
            <person name="Viragh M."/>
            <person name="Kuo A."/>
            <person name="Thoen E."/>
            <person name="Andreopoulos B."/>
            <person name="Lu D."/>
            <person name="Skrede I."/>
            <person name="Drula E."/>
            <person name="Henrissat B."/>
            <person name="Morin E."/>
            <person name="Kohler A."/>
            <person name="Barry K."/>
            <person name="LaButti K."/>
            <person name="Morin E."/>
            <person name="Salamov A."/>
            <person name="Lipzen A."/>
            <person name="Mereny Z."/>
            <person name="Hegedus B."/>
            <person name="Baldrian P."/>
            <person name="Stursova M."/>
            <person name="Weitz H."/>
            <person name="Taylor A."/>
            <person name="Grigoriev I.V."/>
            <person name="Nagy L.G."/>
            <person name="Martin F."/>
            <person name="Kauserud H."/>
        </authorList>
    </citation>
    <scope>NUCLEOTIDE SEQUENCE</scope>
    <source>
        <strain evidence="3">CBHHK002</strain>
    </source>
</reference>
<gene>
    <name evidence="3" type="ORF">DFH08DRAFT_694269</name>
</gene>
<dbReference type="AlphaFoldDB" id="A0AAD7A8K8"/>
<proteinExistence type="predicted"/>
<keyword evidence="2" id="KW-1133">Transmembrane helix</keyword>
<feature type="region of interest" description="Disordered" evidence="1">
    <location>
        <begin position="104"/>
        <end position="130"/>
    </location>
</feature>
<keyword evidence="4" id="KW-1185">Reference proteome</keyword>
<sequence length="276" mass="32320">MAKSVWNAKIQLCWWHLKRAVRACLDKAKLSTTPYNACCVNGEFKFINVEFWPFRRPDPKEYKGGVLDANNSEAHQATLCPDPLRIRLPAPRLATELEAVTDAHHSRLQENNTTAAAEESDRSEDESEGHRVFCPASLRGPIIALMENHFTAHPLIPGYCHPSPAGIQEWAVKEMYEFCVSNNLPEVWAYLWENWYRCGRWELWAQAEHPEIPRLKTTMMVESHWRHIKEDFLHHFHKPHLDLLVWILVVTLVPRYYWCLNVMLVDIGRYRKLPSW</sequence>
<evidence type="ECO:0000313" key="4">
    <source>
        <dbReference type="Proteomes" id="UP001218218"/>
    </source>
</evidence>
<protein>
    <submittedName>
        <fullName evidence="3">Uncharacterized protein</fullName>
    </submittedName>
</protein>
<dbReference type="Proteomes" id="UP001218218">
    <property type="component" value="Unassembled WGS sequence"/>
</dbReference>
<comment type="caution">
    <text evidence="3">The sequence shown here is derived from an EMBL/GenBank/DDBJ whole genome shotgun (WGS) entry which is preliminary data.</text>
</comment>
<evidence type="ECO:0000256" key="2">
    <source>
        <dbReference type="SAM" id="Phobius"/>
    </source>
</evidence>
<accession>A0AAD7A8K8</accession>
<keyword evidence="2" id="KW-0812">Transmembrane</keyword>
<keyword evidence="2" id="KW-0472">Membrane</keyword>
<evidence type="ECO:0000256" key="1">
    <source>
        <dbReference type="SAM" id="MobiDB-lite"/>
    </source>
</evidence>
<organism evidence="3 4">
    <name type="scientific">Mycena albidolilacea</name>
    <dbReference type="NCBI Taxonomy" id="1033008"/>
    <lineage>
        <taxon>Eukaryota</taxon>
        <taxon>Fungi</taxon>
        <taxon>Dikarya</taxon>
        <taxon>Basidiomycota</taxon>
        <taxon>Agaricomycotina</taxon>
        <taxon>Agaricomycetes</taxon>
        <taxon>Agaricomycetidae</taxon>
        <taxon>Agaricales</taxon>
        <taxon>Marasmiineae</taxon>
        <taxon>Mycenaceae</taxon>
        <taxon>Mycena</taxon>
    </lineage>
</organism>
<feature type="transmembrane region" description="Helical" evidence="2">
    <location>
        <begin position="243"/>
        <end position="265"/>
    </location>
</feature>